<evidence type="ECO:0000313" key="3">
    <source>
        <dbReference type="Proteomes" id="UP001330812"/>
    </source>
</evidence>
<sequence length="68" mass="7218">MGMFKKLAVLAGAAGAVGSYVKKNPEKVNQAVDKAARFADQKTKGKYSDKINGVTQKVSDATKPRPAH</sequence>
<keyword evidence="3" id="KW-1185">Reference proteome</keyword>
<name>A0ABZ1IKW6_9PSEU</name>
<accession>A0ABZ1IKW6</accession>
<reference evidence="2 3" key="1">
    <citation type="journal article" date="2015" name="Int. J. Syst. Evol. Microbiol.">
        <title>Amycolatopsis rhabdoformis sp. nov., an actinomycete isolated from a tropical forest soil.</title>
        <authorList>
            <person name="Souza W.R."/>
            <person name="Silva R.E."/>
            <person name="Goodfellow M."/>
            <person name="Busarakam K."/>
            <person name="Figueiro F.S."/>
            <person name="Ferreira D."/>
            <person name="Rodrigues-Filho E."/>
            <person name="Moraes L.A.B."/>
            <person name="Zucchi T.D."/>
        </authorList>
    </citation>
    <scope>NUCLEOTIDE SEQUENCE [LARGE SCALE GENOMIC DNA]</scope>
    <source>
        <strain evidence="2 3">NCIMB 14900</strain>
    </source>
</reference>
<dbReference type="Proteomes" id="UP001330812">
    <property type="component" value="Chromosome"/>
</dbReference>
<dbReference type="EMBL" id="CP142149">
    <property type="protein sequence ID" value="WSE35174.1"/>
    <property type="molecule type" value="Genomic_DNA"/>
</dbReference>
<gene>
    <name evidence="2" type="ORF">VSH64_19845</name>
</gene>
<proteinExistence type="predicted"/>
<protein>
    <submittedName>
        <fullName evidence="2">Antitoxin</fullName>
    </submittedName>
</protein>
<dbReference type="RefSeq" id="WP_326837979.1">
    <property type="nucleotide sequence ID" value="NZ_CP142149.1"/>
</dbReference>
<dbReference type="Pfam" id="PF14013">
    <property type="entry name" value="MT0933_antitox"/>
    <property type="match status" value="1"/>
</dbReference>
<evidence type="ECO:0000256" key="1">
    <source>
        <dbReference type="SAM" id="MobiDB-lite"/>
    </source>
</evidence>
<organism evidence="2 3">
    <name type="scientific">Amycolatopsis rhabdoformis</name>
    <dbReference type="NCBI Taxonomy" id="1448059"/>
    <lineage>
        <taxon>Bacteria</taxon>
        <taxon>Bacillati</taxon>
        <taxon>Actinomycetota</taxon>
        <taxon>Actinomycetes</taxon>
        <taxon>Pseudonocardiales</taxon>
        <taxon>Pseudonocardiaceae</taxon>
        <taxon>Amycolatopsis</taxon>
    </lineage>
</organism>
<dbReference type="InterPro" id="IPR028037">
    <property type="entry name" value="Antitoxin_Rv0909/MT0933"/>
</dbReference>
<evidence type="ECO:0000313" key="2">
    <source>
        <dbReference type="EMBL" id="WSE35174.1"/>
    </source>
</evidence>
<feature type="region of interest" description="Disordered" evidence="1">
    <location>
        <begin position="49"/>
        <end position="68"/>
    </location>
</feature>